<reference evidence="6 7" key="1">
    <citation type="submission" date="2019-01" db="EMBL/GenBank/DDBJ databases">
        <authorList>
            <person name="Chen W.-M."/>
        </authorList>
    </citation>
    <scope>NUCLEOTIDE SEQUENCE [LARGE SCALE GENOMIC DNA]</scope>
    <source>
        <strain evidence="6 7">CCP-18</strain>
    </source>
</reference>
<dbReference type="Pfam" id="PF08245">
    <property type="entry name" value="Mur_ligase_M"/>
    <property type="match status" value="1"/>
</dbReference>
<dbReference type="PANTHER" id="PTHR43024">
    <property type="entry name" value="UDP-N-ACETYLMURAMOYL-TRIPEPTIDE--D-ALANYL-D-ALANINE LIGASE"/>
    <property type="match status" value="1"/>
</dbReference>
<dbReference type="Gene3D" id="3.40.50.1470">
    <property type="entry name" value="Peptidyl-tRNA hydrolase"/>
    <property type="match status" value="1"/>
</dbReference>
<accession>A0A3S2UEN3</accession>
<dbReference type="OrthoDB" id="9803907at2"/>
<dbReference type="InterPro" id="IPR036615">
    <property type="entry name" value="Mur_ligase_C_dom_sf"/>
</dbReference>
<evidence type="ECO:0000313" key="7">
    <source>
        <dbReference type="Proteomes" id="UP000288587"/>
    </source>
</evidence>
<evidence type="ECO:0000313" key="6">
    <source>
        <dbReference type="EMBL" id="RVT86035.1"/>
    </source>
</evidence>
<evidence type="ECO:0000259" key="5">
    <source>
        <dbReference type="Pfam" id="PF08245"/>
    </source>
</evidence>
<keyword evidence="7" id="KW-1185">Reference proteome</keyword>
<evidence type="ECO:0000256" key="1">
    <source>
        <dbReference type="ARBA" id="ARBA00022598"/>
    </source>
</evidence>
<feature type="domain" description="Mur ligase central" evidence="5">
    <location>
        <begin position="45"/>
        <end position="232"/>
    </location>
</feature>
<dbReference type="AlphaFoldDB" id="A0A3S2UEN3"/>
<dbReference type="Pfam" id="PF02875">
    <property type="entry name" value="Mur_ligase_C"/>
    <property type="match status" value="1"/>
</dbReference>
<evidence type="ECO:0000256" key="2">
    <source>
        <dbReference type="ARBA" id="ARBA00022741"/>
    </source>
</evidence>
<dbReference type="InterPro" id="IPR036565">
    <property type="entry name" value="Mur-like_cat_sf"/>
</dbReference>
<dbReference type="GO" id="GO:0016881">
    <property type="term" value="F:acid-amino acid ligase activity"/>
    <property type="evidence" value="ECO:0007669"/>
    <property type="project" value="InterPro"/>
</dbReference>
<evidence type="ECO:0000256" key="3">
    <source>
        <dbReference type="ARBA" id="ARBA00022840"/>
    </source>
</evidence>
<dbReference type="SUPFAM" id="SSF53178">
    <property type="entry name" value="Peptidyl-tRNA hydrolase-like"/>
    <property type="match status" value="1"/>
</dbReference>
<proteinExistence type="predicted"/>
<dbReference type="Pfam" id="PF01195">
    <property type="entry name" value="Pept_tRNA_hydro"/>
    <property type="match status" value="1"/>
</dbReference>
<keyword evidence="2" id="KW-0547">Nucleotide-binding</keyword>
<dbReference type="PANTHER" id="PTHR43024:SF1">
    <property type="entry name" value="UDP-N-ACETYLMURAMOYL-TRIPEPTIDE--D-ALANYL-D-ALANINE LIGASE"/>
    <property type="match status" value="1"/>
</dbReference>
<dbReference type="Gene3D" id="3.90.190.20">
    <property type="entry name" value="Mur ligase, C-terminal domain"/>
    <property type="match status" value="1"/>
</dbReference>
<keyword evidence="1" id="KW-0436">Ligase</keyword>
<organism evidence="6 7">
    <name type="scientific">Inhella crocodyli</name>
    <dbReference type="NCBI Taxonomy" id="2499851"/>
    <lineage>
        <taxon>Bacteria</taxon>
        <taxon>Pseudomonadati</taxon>
        <taxon>Pseudomonadota</taxon>
        <taxon>Betaproteobacteria</taxon>
        <taxon>Burkholderiales</taxon>
        <taxon>Sphaerotilaceae</taxon>
        <taxon>Inhella</taxon>
    </lineage>
</organism>
<sequence>MTLNLWAALGWRLRAKVGDAAVDRVWVRCGLAYRPWLKRPRCIGVAGSAGKTTAKELLQGILSQHLRGEATRASLNAVPEVAKMVVRLRPWHDYGLVEISEDRPGVMEQNLALLQPSVALITLLRDDHAAAFTHPQGIAEELAALVRGLPAHGTAVLNADDAPTLALAAECRGSVLTYGLAAQADLRAEEVRSNWPDRLTLTLVHGNQRVRATTQLCGNHWVTAVLGAVGVALVCGLSLQQCADALSRVPAFDGRMQPVTTADGLHFIRDDFKAPMWTLDACVNFLAQAQAPRKWVVLGEVSDKPKGASKEKHIAKLVQRLADVSDEVLVVGPWATVALEVQGRASGRVWAFDTVWGAQAHLAQHAKAGDLVLLKGTGKIDHLQRLVLARSNEVRCWQDDCRREQFCSDCPDRMQDRRGQVPGVEQQARWDRDVPSVPWPQLGPRDWLVIGLGNPGDAYLGTPHNAGAEALSAIVRSGGGEWTESPAGAWAAVTMAGCSLLCLQPNAPVNWTGEIVVRLMAHLGLPPERVLLVHDDLALSLGKVQVKMHGHASGHRGVASVLVHAQSDRVRRVRIGVKPEAGPIRADYVTAPLPNSALDALRACHGTVAERIAEIVPLHLPG</sequence>
<dbReference type="SUPFAM" id="SSF53623">
    <property type="entry name" value="MurD-like peptide ligases, catalytic domain"/>
    <property type="match status" value="1"/>
</dbReference>
<dbReference type="Proteomes" id="UP000288587">
    <property type="component" value="Unassembled WGS sequence"/>
</dbReference>
<protein>
    <submittedName>
        <fullName evidence="6">Uncharacterized protein</fullName>
    </submittedName>
</protein>
<dbReference type="InterPro" id="IPR013221">
    <property type="entry name" value="Mur_ligase_cen"/>
</dbReference>
<gene>
    <name evidence="6" type="ORF">EOD73_08290</name>
</gene>
<dbReference type="InterPro" id="IPR036416">
    <property type="entry name" value="Pept_tRNA_hydro_sf"/>
</dbReference>
<dbReference type="GO" id="GO:0005524">
    <property type="term" value="F:ATP binding"/>
    <property type="evidence" value="ECO:0007669"/>
    <property type="project" value="UniProtKB-KW"/>
</dbReference>
<comment type="caution">
    <text evidence="6">The sequence shown here is derived from an EMBL/GenBank/DDBJ whole genome shotgun (WGS) entry which is preliminary data.</text>
</comment>
<dbReference type="Gene3D" id="3.40.1190.10">
    <property type="entry name" value="Mur-like, catalytic domain"/>
    <property type="match status" value="1"/>
</dbReference>
<dbReference type="GO" id="GO:0004045">
    <property type="term" value="F:peptidyl-tRNA hydrolase activity"/>
    <property type="evidence" value="ECO:0007669"/>
    <property type="project" value="InterPro"/>
</dbReference>
<dbReference type="NCBIfam" id="TIGR00447">
    <property type="entry name" value="pth"/>
    <property type="match status" value="1"/>
</dbReference>
<evidence type="ECO:0000259" key="4">
    <source>
        <dbReference type="Pfam" id="PF02875"/>
    </source>
</evidence>
<dbReference type="EMBL" id="SACM01000002">
    <property type="protein sequence ID" value="RVT86035.1"/>
    <property type="molecule type" value="Genomic_DNA"/>
</dbReference>
<name>A0A3S2UEN3_9BURK</name>
<dbReference type="InterPro" id="IPR001328">
    <property type="entry name" value="Pept_tRNA_hydro"/>
</dbReference>
<dbReference type="InterPro" id="IPR004101">
    <property type="entry name" value="Mur_ligase_C"/>
</dbReference>
<dbReference type="InterPro" id="IPR051046">
    <property type="entry name" value="MurCDEF_CellWall_CoF430Synth"/>
</dbReference>
<dbReference type="RefSeq" id="WP_127682533.1">
    <property type="nucleotide sequence ID" value="NZ_SACM01000002.1"/>
</dbReference>
<keyword evidence="3" id="KW-0067">ATP-binding</keyword>
<dbReference type="SUPFAM" id="SSF53244">
    <property type="entry name" value="MurD-like peptide ligases, peptide-binding domain"/>
    <property type="match status" value="1"/>
</dbReference>
<feature type="domain" description="Mur ligase C-terminal" evidence="4">
    <location>
        <begin position="254"/>
        <end position="378"/>
    </location>
</feature>